<dbReference type="Gene3D" id="3.50.80.20">
    <property type="entry name" value="D-Ala-D-Ala carboxypeptidase C, peptidase S13"/>
    <property type="match status" value="1"/>
</dbReference>
<evidence type="ECO:0000256" key="3">
    <source>
        <dbReference type="SAM" id="SignalP"/>
    </source>
</evidence>
<dbReference type="PANTHER" id="PTHR30023:SF0">
    <property type="entry name" value="PENICILLIN-SENSITIVE CARBOXYPEPTIDASE A"/>
    <property type="match status" value="1"/>
</dbReference>
<dbReference type="InterPro" id="IPR000667">
    <property type="entry name" value="Peptidase_S13"/>
</dbReference>
<name>A0A9X2U9W1_9BACT</name>
<keyword evidence="4" id="KW-0645">Protease</keyword>
<feature type="chain" id="PRO_5040762645" evidence="3">
    <location>
        <begin position="25"/>
        <end position="477"/>
    </location>
</feature>
<keyword evidence="4" id="KW-0121">Carboxypeptidase</keyword>
<dbReference type="EC" id="3.4.21.-" evidence="4"/>
<dbReference type="SUPFAM" id="SSF56601">
    <property type="entry name" value="beta-lactamase/transpeptidase-like"/>
    <property type="match status" value="1"/>
</dbReference>
<evidence type="ECO:0000313" key="4">
    <source>
        <dbReference type="EMBL" id="MCS3952435.1"/>
    </source>
</evidence>
<evidence type="ECO:0000256" key="2">
    <source>
        <dbReference type="ARBA" id="ARBA00022801"/>
    </source>
</evidence>
<keyword evidence="3" id="KW-0732">Signal</keyword>
<keyword evidence="2 4" id="KW-0378">Hydrolase</keyword>
<protein>
    <submittedName>
        <fullName evidence="4">D-alanyl-D-alanine carboxypeptidase/D-alanyl-D-alanine-endopeptidase (Penicillin-binding protein 4)</fullName>
        <ecNumber evidence="4">3.4.16.4</ecNumber>
        <ecNumber evidence="4">3.4.21.-</ecNumber>
    </submittedName>
</protein>
<dbReference type="PANTHER" id="PTHR30023">
    <property type="entry name" value="D-ALANYL-D-ALANINE CARBOXYPEPTIDASE"/>
    <property type="match status" value="1"/>
</dbReference>
<evidence type="ECO:0000313" key="5">
    <source>
        <dbReference type="Proteomes" id="UP001155010"/>
    </source>
</evidence>
<dbReference type="Pfam" id="PF02113">
    <property type="entry name" value="Peptidase_S13"/>
    <property type="match status" value="1"/>
</dbReference>
<dbReference type="GO" id="GO:0000270">
    <property type="term" value="P:peptidoglycan metabolic process"/>
    <property type="evidence" value="ECO:0007669"/>
    <property type="project" value="TreeGrafter"/>
</dbReference>
<reference evidence="4" key="1">
    <citation type="submission" date="2022-08" db="EMBL/GenBank/DDBJ databases">
        <title>Genomic Encyclopedia of Type Strains, Phase V (KMG-V): Genome sequencing to study the core and pangenomes of soil and plant-associated prokaryotes.</title>
        <authorList>
            <person name="Whitman W."/>
        </authorList>
    </citation>
    <scope>NUCLEOTIDE SEQUENCE</scope>
    <source>
        <strain evidence="4">SP2017</strain>
    </source>
</reference>
<dbReference type="InterPro" id="IPR012338">
    <property type="entry name" value="Beta-lactam/transpept-like"/>
</dbReference>
<dbReference type="RefSeq" id="WP_259082146.1">
    <property type="nucleotide sequence ID" value="NZ_JANTZN010000009.1"/>
</dbReference>
<feature type="signal peptide" evidence="3">
    <location>
        <begin position="1"/>
        <end position="24"/>
    </location>
</feature>
<dbReference type="GO" id="GO:0006508">
    <property type="term" value="P:proteolysis"/>
    <property type="evidence" value="ECO:0007669"/>
    <property type="project" value="InterPro"/>
</dbReference>
<dbReference type="Gene3D" id="3.40.710.10">
    <property type="entry name" value="DD-peptidase/beta-lactamase superfamily"/>
    <property type="match status" value="1"/>
</dbReference>
<dbReference type="EMBL" id="JANUBB010000009">
    <property type="protein sequence ID" value="MCS3952435.1"/>
    <property type="molecule type" value="Genomic_DNA"/>
</dbReference>
<proteinExistence type="inferred from homology"/>
<comment type="caution">
    <text evidence="4">The sequence shown here is derived from an EMBL/GenBank/DDBJ whole genome shotgun (WGS) entry which is preliminary data.</text>
</comment>
<evidence type="ECO:0000256" key="1">
    <source>
        <dbReference type="ARBA" id="ARBA00006096"/>
    </source>
</evidence>
<dbReference type="EC" id="3.4.16.4" evidence="4"/>
<dbReference type="NCBIfam" id="TIGR00666">
    <property type="entry name" value="PBP4"/>
    <property type="match status" value="1"/>
</dbReference>
<comment type="similarity">
    <text evidence="1">Belongs to the peptidase S13 family.</text>
</comment>
<organism evidence="4 5">
    <name type="scientific">Salinibacter ruber</name>
    <dbReference type="NCBI Taxonomy" id="146919"/>
    <lineage>
        <taxon>Bacteria</taxon>
        <taxon>Pseudomonadati</taxon>
        <taxon>Rhodothermota</taxon>
        <taxon>Rhodothermia</taxon>
        <taxon>Rhodothermales</taxon>
        <taxon>Salinibacteraceae</taxon>
        <taxon>Salinibacter</taxon>
    </lineage>
</organism>
<dbReference type="GO" id="GO:0009002">
    <property type="term" value="F:serine-type D-Ala-D-Ala carboxypeptidase activity"/>
    <property type="evidence" value="ECO:0007669"/>
    <property type="project" value="UniProtKB-EC"/>
</dbReference>
<gene>
    <name evidence="4" type="ORF">GGP83_002402</name>
</gene>
<accession>A0A9X2U9W1</accession>
<dbReference type="PRINTS" id="PR00922">
    <property type="entry name" value="DADACBPTASE3"/>
</dbReference>
<sequence length="477" mass="52162">MYRRCVLVAGILLAVVSLPTEALAQPLPARIDSLLQERRAAHAFWGVSIYDLEGDSLLYERNGDRGFLPASNQKLFTTAAALDLLGPEHRYETTLSFDGTTRDSVMRGDLRLVGSGDPTFGSTALERTDPLRNWAERLAEMGVRRIEGRLIGDDQAFLNGFYPDGWSVSYLTRQKGQQMGVRAGGLSYRDNTVPVTVRATTPGTPPEVRIQPEGVLSVKNEAVTSERWRGSTLLINRTFSTNRIVLTGSVARSYGGVRNVPVSDPTAFTLRIFRERLQDAGIETDLELVNAEAVDAPSEGGKPLFVYVSPLLSEIVTEINKRSNNFYAEQVLRTYGWGGSTRGGIQRTESFLRRAGINTRPLSLNDGSGLSRKNLVTPRALQALLAHMNDHAAGDVFRASIPRGGERGTTLSTRLGRTDVRAKTGSLAFVRGLSGYAERPDGGRVAFALFANNYTGPSYQITHTMDDIVRLLTAPPS</sequence>
<dbReference type="Proteomes" id="UP001155010">
    <property type="component" value="Unassembled WGS sequence"/>
</dbReference>
<dbReference type="AlphaFoldDB" id="A0A9X2U9W1"/>